<gene>
    <name evidence="2" type="ORF">F8M49_13880</name>
</gene>
<proteinExistence type="predicted"/>
<name>A0ABU3WQF8_9NOCA</name>
<dbReference type="SUPFAM" id="SSF53597">
    <property type="entry name" value="Dihydrofolate reductase-like"/>
    <property type="match status" value="1"/>
</dbReference>
<dbReference type="InterPro" id="IPR024072">
    <property type="entry name" value="DHFR-like_dom_sf"/>
</dbReference>
<keyword evidence="3" id="KW-1185">Reference proteome</keyword>
<evidence type="ECO:0000313" key="2">
    <source>
        <dbReference type="EMBL" id="MDV2476163.1"/>
    </source>
</evidence>
<dbReference type="EMBL" id="WBMO01000001">
    <property type="protein sequence ID" value="MDV2476163.1"/>
    <property type="molecule type" value="Genomic_DNA"/>
</dbReference>
<dbReference type="Proteomes" id="UP001275440">
    <property type="component" value="Unassembled WGS sequence"/>
</dbReference>
<accession>A0ABU3WQF8</accession>
<protein>
    <submittedName>
        <fullName evidence="2">Dihydrofolate reductase family protein</fullName>
    </submittedName>
</protein>
<organism evidence="2 3">
    <name type="scientific">Rhodococcus zopfii</name>
    <dbReference type="NCBI Taxonomy" id="43772"/>
    <lineage>
        <taxon>Bacteria</taxon>
        <taxon>Bacillati</taxon>
        <taxon>Actinomycetota</taxon>
        <taxon>Actinomycetes</taxon>
        <taxon>Mycobacteriales</taxon>
        <taxon>Nocardiaceae</taxon>
        <taxon>Rhodococcus</taxon>
    </lineage>
</organism>
<feature type="domain" description="Bacterial bifunctional deaminase-reductase C-terminal" evidence="1">
    <location>
        <begin position="5"/>
        <end position="173"/>
    </location>
</feature>
<dbReference type="InterPro" id="IPR002734">
    <property type="entry name" value="RibDG_C"/>
</dbReference>
<dbReference type="Gene3D" id="3.40.430.10">
    <property type="entry name" value="Dihydrofolate Reductase, subunit A"/>
    <property type="match status" value="1"/>
</dbReference>
<evidence type="ECO:0000313" key="3">
    <source>
        <dbReference type="Proteomes" id="UP001275440"/>
    </source>
</evidence>
<dbReference type="Pfam" id="PF01872">
    <property type="entry name" value="RibD_C"/>
    <property type="match status" value="1"/>
</dbReference>
<comment type="caution">
    <text evidence="2">The sequence shown here is derived from an EMBL/GenBank/DDBJ whole genome shotgun (WGS) entry which is preliminary data.</text>
</comment>
<evidence type="ECO:0000259" key="1">
    <source>
        <dbReference type="Pfam" id="PF01872"/>
    </source>
</evidence>
<reference evidence="2 3" key="1">
    <citation type="submission" date="2019-10" db="EMBL/GenBank/DDBJ databases">
        <title>Draft Genome Assembly of Rhodococcus zopfii DSM44189.</title>
        <authorList>
            <person name="Sutton J.M."/>
            <person name="Akob D.M."/>
            <person name="Bushman T.J."/>
        </authorList>
    </citation>
    <scope>NUCLEOTIDE SEQUENCE [LARGE SCALE GENOMIC DNA]</scope>
    <source>
        <strain evidence="2 3">DSM 44189</strain>
    </source>
</reference>
<sequence>MATYTFDVFTSLDGYGTAVDWPGYWGKEGPELVASRADAFGSDRILVLGANTYRDLYRIVQSGDDPIFDLINKARKVVVSKTLEPPLKWENTTLIAEDALTAIPRLKAESDLPLWSHGSLSMNRALMAAGLVDRVVITVFPAITGTSGRNPVFVPGAEFDLELLESHTFDGRVQQLVYAPTLHDRPREDVSKPGASSMP</sequence>